<evidence type="ECO:0000256" key="1">
    <source>
        <dbReference type="SAM" id="SignalP"/>
    </source>
</evidence>
<feature type="domain" description="Endonuclease/exonuclease/phosphatase" evidence="2">
    <location>
        <begin position="33"/>
        <end position="213"/>
    </location>
</feature>
<proteinExistence type="predicted"/>
<dbReference type="InterPro" id="IPR036691">
    <property type="entry name" value="Endo/exonu/phosph_ase_sf"/>
</dbReference>
<keyword evidence="4" id="KW-1185">Reference proteome</keyword>
<evidence type="ECO:0000259" key="2">
    <source>
        <dbReference type="Pfam" id="PF03372"/>
    </source>
</evidence>
<dbReference type="Pfam" id="PF03372">
    <property type="entry name" value="Exo_endo_phos"/>
    <property type="match status" value="1"/>
</dbReference>
<comment type="caution">
    <text evidence="3">The sequence shown here is derived from an EMBL/GenBank/DDBJ whole genome shotgun (WGS) entry which is preliminary data.</text>
</comment>
<keyword evidence="1" id="KW-0732">Signal</keyword>
<organism evidence="3 4">
    <name type="scientific">Hibiscus sabdariffa</name>
    <name type="common">roselle</name>
    <dbReference type="NCBI Taxonomy" id="183260"/>
    <lineage>
        <taxon>Eukaryota</taxon>
        <taxon>Viridiplantae</taxon>
        <taxon>Streptophyta</taxon>
        <taxon>Embryophyta</taxon>
        <taxon>Tracheophyta</taxon>
        <taxon>Spermatophyta</taxon>
        <taxon>Magnoliopsida</taxon>
        <taxon>eudicotyledons</taxon>
        <taxon>Gunneridae</taxon>
        <taxon>Pentapetalae</taxon>
        <taxon>rosids</taxon>
        <taxon>malvids</taxon>
        <taxon>Malvales</taxon>
        <taxon>Malvaceae</taxon>
        <taxon>Malvoideae</taxon>
        <taxon>Hibiscus</taxon>
    </lineage>
</organism>
<feature type="signal peptide" evidence="1">
    <location>
        <begin position="1"/>
        <end position="23"/>
    </location>
</feature>
<gene>
    <name evidence="3" type="ORF">V6N12_007365</name>
</gene>
<dbReference type="InterPro" id="IPR005135">
    <property type="entry name" value="Endo/exonuclease/phosphatase"/>
</dbReference>
<evidence type="ECO:0000313" key="3">
    <source>
        <dbReference type="EMBL" id="KAK8568825.1"/>
    </source>
</evidence>
<sequence>MILTWALMWVNWAWDLLMPWTWGQSLTTELVCLNVRGLEDPRTVRHLRHELRDSNSSVVFLIRTKLSDSRMARVHRYYGFPHGIDVSSVGRSIDLSLAWKDPDSISLCSFFERHIDFMIDEDSDGKVWKCTGFYGAREEQHREESWNFLRTLAATVQVSWLVVGDFNEIMFADEKREGLRRSERQMSCFRYALSDCSLMNIGYRGSWYTWEKGRVQATNIRERVDRGVANDLWWNTFQDFTMDHIAHSFLDHCPLLLNTVGVTDTQRQWHVKFEASWLLEDSCEHEVLTLWNAATGSVSSLLLYVCPGLNRWFCKIR</sequence>
<dbReference type="Gene3D" id="3.60.10.10">
    <property type="entry name" value="Endonuclease/exonuclease/phosphatase"/>
    <property type="match status" value="1"/>
</dbReference>
<dbReference type="PANTHER" id="PTHR33710">
    <property type="entry name" value="BNAC02G09200D PROTEIN"/>
    <property type="match status" value="1"/>
</dbReference>
<dbReference type="Proteomes" id="UP001472677">
    <property type="component" value="Unassembled WGS sequence"/>
</dbReference>
<dbReference type="SUPFAM" id="SSF56219">
    <property type="entry name" value="DNase I-like"/>
    <property type="match status" value="1"/>
</dbReference>
<feature type="chain" id="PRO_5045319175" description="Endonuclease/exonuclease/phosphatase domain-containing protein" evidence="1">
    <location>
        <begin position="24"/>
        <end position="317"/>
    </location>
</feature>
<reference evidence="3 4" key="1">
    <citation type="journal article" date="2024" name="G3 (Bethesda)">
        <title>Genome assembly of Hibiscus sabdariffa L. provides insights into metabolisms of medicinal natural products.</title>
        <authorList>
            <person name="Kim T."/>
        </authorList>
    </citation>
    <scope>NUCLEOTIDE SEQUENCE [LARGE SCALE GENOMIC DNA]</scope>
    <source>
        <strain evidence="3">TK-2024</strain>
        <tissue evidence="3">Old leaves</tissue>
    </source>
</reference>
<dbReference type="EMBL" id="JBBPBM010000009">
    <property type="protein sequence ID" value="KAK8568825.1"/>
    <property type="molecule type" value="Genomic_DNA"/>
</dbReference>
<dbReference type="PANTHER" id="PTHR33710:SF71">
    <property type="entry name" value="ENDONUCLEASE_EXONUCLEASE_PHOSPHATASE DOMAIN-CONTAINING PROTEIN"/>
    <property type="match status" value="1"/>
</dbReference>
<name>A0ABR2F1L4_9ROSI</name>
<accession>A0ABR2F1L4</accession>
<evidence type="ECO:0000313" key="4">
    <source>
        <dbReference type="Proteomes" id="UP001472677"/>
    </source>
</evidence>
<protein>
    <recommendedName>
        <fullName evidence="2">Endonuclease/exonuclease/phosphatase domain-containing protein</fullName>
    </recommendedName>
</protein>